<dbReference type="AlphaFoldDB" id="A0A8J5QVT9"/>
<keyword evidence="2" id="KW-0732">Signal</keyword>
<evidence type="ECO:0000313" key="6">
    <source>
        <dbReference type="Proteomes" id="UP000694255"/>
    </source>
</evidence>
<comment type="caution">
    <text evidence="5">The sequence shown here is derived from an EMBL/GenBank/DDBJ whole genome shotgun (WGS) entry which is preliminary data.</text>
</comment>
<dbReference type="GeneID" id="73467669"/>
<proteinExistence type="predicted"/>
<evidence type="ECO:0000256" key="2">
    <source>
        <dbReference type="ARBA" id="ARBA00022729"/>
    </source>
</evidence>
<dbReference type="PANTHER" id="PTHR46640">
    <property type="entry name" value="TRIACYLGLYCEROL LIPASE, PUTATIVE (AFU_ORTHOLOGUE AFUA_6G06510)-RELATED"/>
    <property type="match status" value="1"/>
</dbReference>
<dbReference type="EMBL" id="JAGSYN010000048">
    <property type="protein sequence ID" value="KAG7665662.1"/>
    <property type="molecule type" value="Genomic_DNA"/>
</dbReference>
<dbReference type="RefSeq" id="XP_049265894.1">
    <property type="nucleotide sequence ID" value="XM_049410589.1"/>
</dbReference>
<dbReference type="Pfam" id="PF01764">
    <property type="entry name" value="Lipase_3"/>
    <property type="match status" value="1"/>
</dbReference>
<dbReference type="Proteomes" id="UP000694255">
    <property type="component" value="Unassembled WGS sequence"/>
</dbReference>
<dbReference type="GO" id="GO:0004806">
    <property type="term" value="F:triacylglycerol lipase activity"/>
    <property type="evidence" value="ECO:0007669"/>
    <property type="project" value="UniProtKB-EC"/>
</dbReference>
<reference evidence="5 6" key="1">
    <citation type="journal article" date="2021" name="DNA Res.">
        <title>Genome analysis of Candida subhashii reveals its hybrid nature and dual mitochondrial genome conformations.</title>
        <authorList>
            <person name="Mixao V."/>
            <person name="Hegedusova E."/>
            <person name="Saus E."/>
            <person name="Pryszcz L.P."/>
            <person name="Cillingova A."/>
            <person name="Nosek J."/>
            <person name="Gabaldon T."/>
        </authorList>
    </citation>
    <scope>NUCLEOTIDE SEQUENCE [LARGE SCALE GENOMIC DNA]</scope>
    <source>
        <strain evidence="5 6">CBS 10753</strain>
    </source>
</reference>
<protein>
    <recommendedName>
        <fullName evidence="1">triacylglycerol lipase</fullName>
        <ecNumber evidence="1">3.1.1.3</ecNumber>
    </recommendedName>
</protein>
<dbReference type="OrthoDB" id="438440at2759"/>
<evidence type="ECO:0000259" key="4">
    <source>
        <dbReference type="Pfam" id="PF01764"/>
    </source>
</evidence>
<gene>
    <name evidence="5" type="ORF">J8A68_000868</name>
</gene>
<accession>A0A8J5QVT9</accession>
<evidence type="ECO:0000313" key="5">
    <source>
        <dbReference type="EMBL" id="KAG7665662.1"/>
    </source>
</evidence>
<evidence type="ECO:0000256" key="3">
    <source>
        <dbReference type="ARBA" id="ARBA00022801"/>
    </source>
</evidence>
<organism evidence="5 6">
    <name type="scientific">[Candida] subhashii</name>
    <dbReference type="NCBI Taxonomy" id="561895"/>
    <lineage>
        <taxon>Eukaryota</taxon>
        <taxon>Fungi</taxon>
        <taxon>Dikarya</taxon>
        <taxon>Ascomycota</taxon>
        <taxon>Saccharomycotina</taxon>
        <taxon>Pichiomycetes</taxon>
        <taxon>Debaryomycetaceae</taxon>
        <taxon>Spathaspora</taxon>
    </lineage>
</organism>
<dbReference type="InterPro" id="IPR002921">
    <property type="entry name" value="Fungal_lipase-type"/>
</dbReference>
<dbReference type="PANTHER" id="PTHR46640:SF1">
    <property type="entry name" value="FUNGAL LIPASE-LIKE DOMAIN-CONTAINING PROTEIN-RELATED"/>
    <property type="match status" value="1"/>
</dbReference>
<sequence>MTIVYQWYFEDSVAGYIATTYENIFNKTDEKPTKTIIVSLRGTKSITDTYIDMKVDMKAYSNLGQHLPFCGHECRVHKGFHEYYSRTLSLIHQYIIEELQDVEDDYELIILGHSLGGSVAVFLGLNYLDLGYDKLSLITMGQPLIGNKPFTEWTDIVFGSISPPESVERKYLRVIHKEDIVTVIPSKNKISLDPYWQFDNQIYLNCSSGEQNPGQEQVVDCITGENELCIAKDFSLGRYIKKMLLLLHPQNYLQTHITYFRRMGFCGII</sequence>
<feature type="domain" description="Fungal lipase-type" evidence="4">
    <location>
        <begin position="37"/>
        <end position="187"/>
    </location>
</feature>
<dbReference type="EC" id="3.1.1.3" evidence="1"/>
<keyword evidence="3" id="KW-0378">Hydrolase</keyword>
<keyword evidence="6" id="KW-1185">Reference proteome</keyword>
<dbReference type="InterPro" id="IPR051299">
    <property type="entry name" value="AB_hydrolase_lip/est"/>
</dbReference>
<dbReference type="GO" id="GO:0006629">
    <property type="term" value="P:lipid metabolic process"/>
    <property type="evidence" value="ECO:0007669"/>
    <property type="project" value="InterPro"/>
</dbReference>
<name>A0A8J5QVT9_9ASCO</name>
<dbReference type="CDD" id="cd00519">
    <property type="entry name" value="Lipase_3"/>
    <property type="match status" value="1"/>
</dbReference>
<evidence type="ECO:0000256" key="1">
    <source>
        <dbReference type="ARBA" id="ARBA00013279"/>
    </source>
</evidence>